<keyword evidence="1" id="KW-0812">Transmembrane</keyword>
<protein>
    <submittedName>
        <fullName evidence="2">Putative LOC100904750 [Metaseiulus occidentalis]</fullName>
    </submittedName>
</protein>
<evidence type="ECO:0000313" key="2">
    <source>
        <dbReference type="EMBL" id="CDW19237.1"/>
    </source>
</evidence>
<keyword evidence="1" id="KW-0472">Membrane</keyword>
<sequence>MGAPVTRASLIKYRIKPTKELKLSFALAESALAYATLLVHTIPDTP</sequence>
<keyword evidence="1" id="KW-1133">Transmembrane helix</keyword>
<feature type="transmembrane region" description="Helical" evidence="1">
    <location>
        <begin position="21"/>
        <end position="42"/>
    </location>
</feature>
<evidence type="ECO:0000256" key="1">
    <source>
        <dbReference type="SAM" id="Phobius"/>
    </source>
</evidence>
<proteinExistence type="predicted"/>
<dbReference type="AlphaFoldDB" id="A0A0K2T0V7"/>
<reference evidence="2" key="1">
    <citation type="submission" date="2014-05" db="EMBL/GenBank/DDBJ databases">
        <authorList>
            <person name="Chronopoulou M."/>
        </authorList>
    </citation>
    <scope>NUCLEOTIDE SEQUENCE</scope>
    <source>
        <tissue evidence="2">Whole organism</tissue>
    </source>
</reference>
<organism evidence="2">
    <name type="scientific">Lepeophtheirus salmonis</name>
    <name type="common">Salmon louse</name>
    <name type="synonym">Caligus salmonis</name>
    <dbReference type="NCBI Taxonomy" id="72036"/>
    <lineage>
        <taxon>Eukaryota</taxon>
        <taxon>Metazoa</taxon>
        <taxon>Ecdysozoa</taxon>
        <taxon>Arthropoda</taxon>
        <taxon>Crustacea</taxon>
        <taxon>Multicrustacea</taxon>
        <taxon>Hexanauplia</taxon>
        <taxon>Copepoda</taxon>
        <taxon>Siphonostomatoida</taxon>
        <taxon>Caligidae</taxon>
        <taxon>Lepeophtheirus</taxon>
    </lineage>
</organism>
<name>A0A0K2T0V7_LEPSM</name>
<dbReference type="EMBL" id="HACA01001876">
    <property type="protein sequence ID" value="CDW19237.1"/>
    <property type="molecule type" value="Transcribed_RNA"/>
</dbReference>
<accession>A0A0K2T0V7</accession>